<dbReference type="InterPro" id="IPR007727">
    <property type="entry name" value="Spo12"/>
</dbReference>
<keyword evidence="10 19" id="KW-1133">Transmembrane helix</keyword>
<feature type="compositionally biased region" description="Polar residues" evidence="18">
    <location>
        <begin position="1374"/>
        <end position="1385"/>
    </location>
</feature>
<keyword evidence="7" id="KW-0479">Metal-binding</keyword>
<comment type="cofactor">
    <cofactor evidence="1">
        <name>Zn(2+)</name>
        <dbReference type="ChEBI" id="CHEBI:29105"/>
    </cofactor>
</comment>
<evidence type="ECO:0000256" key="15">
    <source>
        <dbReference type="ARBA" id="ARBA00023303"/>
    </source>
</evidence>
<feature type="compositionally biased region" description="Basic and acidic residues" evidence="18">
    <location>
        <begin position="1209"/>
        <end position="1222"/>
    </location>
</feature>
<dbReference type="InterPro" id="IPR013099">
    <property type="entry name" value="K_chnl_dom"/>
</dbReference>
<evidence type="ECO:0000256" key="5">
    <source>
        <dbReference type="ARBA" id="ARBA00022670"/>
    </source>
</evidence>
<dbReference type="InterPro" id="IPR011765">
    <property type="entry name" value="Pept_M16_N"/>
</dbReference>
<name>A0A8R1U6V1_PRIPA</name>
<evidence type="ECO:0000256" key="12">
    <source>
        <dbReference type="ARBA" id="ARBA00023065"/>
    </source>
</evidence>
<evidence type="ECO:0000256" key="10">
    <source>
        <dbReference type="ARBA" id="ARBA00022989"/>
    </source>
</evidence>
<keyword evidence="5" id="KW-0645">Protease</keyword>
<feature type="domain" description="Potassium channel" evidence="22">
    <location>
        <begin position="676"/>
        <end position="732"/>
    </location>
</feature>
<keyword evidence="24" id="KW-1185">Reference proteome</keyword>
<keyword evidence="4 16" id="KW-0813">Transport</keyword>
<dbReference type="Pfam" id="PF05032">
    <property type="entry name" value="Spo12"/>
    <property type="match status" value="1"/>
</dbReference>
<dbReference type="InterPro" id="IPR050361">
    <property type="entry name" value="MPP/UQCRC_Complex"/>
</dbReference>
<feature type="region of interest" description="Disordered" evidence="18">
    <location>
        <begin position="1373"/>
        <end position="1440"/>
    </location>
</feature>
<sequence>MSSRWYGKKIITNVGREVLRSSRLLSASAAPSLSSPKTTVTTLPGGMRVATENTNMPTATIGVFIDAGSRYENEKNNGTAHFLEHMAFKGTSRRSRYDLELEVENMGAHLNAYTSREQTVYYAKCFASDIERSTDILSDILIHSRLHKTDVDAERSVILREAEEVAQNLQEVVFDELHLAAFDGTPLSYTILGPDKNIKSITRNDLADYIKTHYKSNRMVIAASGGVDHAQVVELASKYFGQLPSSSGEEYVIKGQYVPCQKVMVKEEMERVSGAICVEGVSWTHQDNLAMMVANTILGEFDRSRGLGLNSPSRMQLSMAEIEGVLSFQAFNTCYKASPLWFVFFVNIYTTASNKLSAARNLSSLSSSSFCHLIILIFSSLRSHSFSSFVVIVWISRCFYSVPFHKSTTKIKRDTGLMGIYYQAEEKAIRPLFNAVIEGWRWMAYEVDAETVEKGKRSLLTNLMLMLDGSTPVTEDIGRQLIFYGRRIPIEELKARVEAITVDSLREVCHKILLNCKLATMIVEDKEQSIFVPPLIQELPLTLPSRGSQDDALSPEDIGNGNGVVQPLQQTELTWSEKIGSYYKRLQVNHLIPLLVILIYMFVGAVLFLWLEGGDDPDVIGGHHPHADERKILLKRLEEIVEDRSARRRSARRKYLSDALDHYEKETGLLPLNSDQKWTLPSSMYFAGTLFTTIGYGDMACETTAGRIFTVIYSCIGIPIMLITLNDLGKFLYAHINSIVKGLTNLLGSIALLKRFFRCLNKEVKEDEMAMQDVEAPMDVDSAKSELGSLPSVEELEEGKAPRMGVITALSITIGWIFLCAALFGIWEDWSYGESCYFMFISLSTIGLGDVSVARKDLMVLCFIFVIIGLSLVSMSISVVQQAIEDLYVNLIMKLLREYQENLAQGGDATGASVGMMRMWGSNRAAKFLMPLLSKEKKRYAMEKVEHEAKQAGLDIPPILTDLDEKTGLPKILNIKEEKFTEDGPPIIPIELERMLMKQQLKEEEAALAISLPQIITHNSATQTETTLTMEQSEQTLEKEIEESAVQTEERLAEHEERDTQTEFIIHEDNGFQTERITTIDAAMGTISVTSSEHQQQTDEVQTADEEVQSYLVEQLDAETEMEPIETKNIRLQTMNTVVIEMSVQSEDLGFDEERKSPSKMASAKRRLKKAFARRQDMKRRNSAGDLLNKDEYEEGEEGEEGDCEEGIGEEREIRSGKKNGSDDGIIDEMNEEMKEEDNVVEMDLHPLHSFFSWTPLSSLSPFQLIPTASFTFVTLHLNNNKNSDDEEEEDGSVESLHWDPVDGMHAEKQLPVKKLTAMFESPKMIERKNTEPQKRRKSRQEEERKHREDKKTNRLVKRSIHELTTERKRATCVNRQPTESTTISEVPHTTPISGNTENTPKTAVANTSAMKETPPAVRQRRAASNALHCSSPSDSMLSPCTSKLFGKKSKISSASAILRSKQQAAIPLNLSQSDEDDKTESDK</sequence>
<dbReference type="InterPro" id="IPR001431">
    <property type="entry name" value="Pept_M16_Zn_BS"/>
</dbReference>
<dbReference type="GO" id="GO:0005267">
    <property type="term" value="F:potassium channel activity"/>
    <property type="evidence" value="ECO:0007669"/>
    <property type="project" value="InterPro"/>
</dbReference>
<evidence type="ECO:0000256" key="9">
    <source>
        <dbReference type="ARBA" id="ARBA00022833"/>
    </source>
</evidence>
<feature type="transmembrane region" description="Helical" evidence="19">
    <location>
        <begin position="678"/>
        <end position="696"/>
    </location>
</feature>
<evidence type="ECO:0000259" key="20">
    <source>
        <dbReference type="Pfam" id="PF00675"/>
    </source>
</evidence>
<evidence type="ECO:0000256" key="7">
    <source>
        <dbReference type="ARBA" id="ARBA00022723"/>
    </source>
</evidence>
<evidence type="ECO:0000313" key="23">
    <source>
        <dbReference type="EnsemblMetazoa" id="PPA08855.1"/>
    </source>
</evidence>
<dbReference type="InterPro" id="IPR011249">
    <property type="entry name" value="Metalloenz_LuxS/M16"/>
</dbReference>
<keyword evidence="6 16" id="KW-0812">Transmembrane</keyword>
<dbReference type="SUPFAM" id="SSF81324">
    <property type="entry name" value="Voltage-gated potassium channels"/>
    <property type="match status" value="2"/>
</dbReference>
<dbReference type="PANTHER" id="PTHR11851:SF149">
    <property type="entry name" value="GH01077P"/>
    <property type="match status" value="1"/>
</dbReference>
<dbReference type="InterPro" id="IPR007863">
    <property type="entry name" value="Peptidase_M16_C"/>
</dbReference>
<keyword evidence="9" id="KW-0862">Zinc</keyword>
<dbReference type="GO" id="GO:0016020">
    <property type="term" value="C:membrane"/>
    <property type="evidence" value="ECO:0007669"/>
    <property type="project" value="UniProtKB-SubCell"/>
</dbReference>
<evidence type="ECO:0000313" key="24">
    <source>
        <dbReference type="Proteomes" id="UP000005239"/>
    </source>
</evidence>
<feature type="transmembrane region" description="Helical" evidence="19">
    <location>
        <begin position="386"/>
        <end position="404"/>
    </location>
</feature>
<dbReference type="PANTHER" id="PTHR11851">
    <property type="entry name" value="METALLOPROTEASE"/>
    <property type="match status" value="1"/>
</dbReference>
<feature type="region of interest" description="Disordered" evidence="18">
    <location>
        <begin position="1461"/>
        <end position="1484"/>
    </location>
</feature>
<evidence type="ECO:0000256" key="18">
    <source>
        <dbReference type="SAM" id="MobiDB-lite"/>
    </source>
</evidence>
<keyword evidence="17" id="KW-0175">Coiled coil</keyword>
<evidence type="ECO:0000256" key="4">
    <source>
        <dbReference type="ARBA" id="ARBA00022448"/>
    </source>
</evidence>
<keyword evidence="11" id="KW-0482">Metalloprotease</keyword>
<reference evidence="24" key="1">
    <citation type="journal article" date="2008" name="Nat. Genet.">
        <title>The Pristionchus pacificus genome provides a unique perspective on nematode lifestyle and parasitism.</title>
        <authorList>
            <person name="Dieterich C."/>
            <person name="Clifton S.W."/>
            <person name="Schuster L.N."/>
            <person name="Chinwalla A."/>
            <person name="Delehaunty K."/>
            <person name="Dinkelacker I."/>
            <person name="Fulton L."/>
            <person name="Fulton R."/>
            <person name="Godfrey J."/>
            <person name="Minx P."/>
            <person name="Mitreva M."/>
            <person name="Roeseler W."/>
            <person name="Tian H."/>
            <person name="Witte H."/>
            <person name="Yang S.P."/>
            <person name="Wilson R.K."/>
            <person name="Sommer R.J."/>
        </authorList>
    </citation>
    <scope>NUCLEOTIDE SEQUENCE [LARGE SCALE GENOMIC DNA]</scope>
    <source>
        <strain evidence="24">PS312</strain>
    </source>
</reference>
<feature type="compositionally biased region" description="Acidic residues" evidence="18">
    <location>
        <begin position="1192"/>
        <end position="1208"/>
    </location>
</feature>
<dbReference type="Gene3D" id="3.30.830.10">
    <property type="entry name" value="Metalloenzyme, LuxS/M16 peptidase-like"/>
    <property type="match status" value="3"/>
</dbReference>
<evidence type="ECO:0000256" key="17">
    <source>
        <dbReference type="SAM" id="Coils"/>
    </source>
</evidence>
<evidence type="ECO:0000256" key="13">
    <source>
        <dbReference type="ARBA" id="ARBA00023128"/>
    </source>
</evidence>
<dbReference type="FunFam" id="3.30.830.10:FF:000002">
    <property type="entry name" value="Mitochondrial-processing peptidase subunit beta"/>
    <property type="match status" value="1"/>
</dbReference>
<feature type="domain" description="Potassium channel" evidence="22">
    <location>
        <begin position="812"/>
        <end position="885"/>
    </location>
</feature>
<keyword evidence="15 16" id="KW-0407">Ion channel</keyword>
<dbReference type="Pfam" id="PF07885">
    <property type="entry name" value="Ion_trans_2"/>
    <property type="match status" value="2"/>
</dbReference>
<feature type="region of interest" description="Disordered" evidence="18">
    <location>
        <begin position="1282"/>
        <end position="1357"/>
    </location>
</feature>
<keyword evidence="8" id="KW-0378">Hydrolase</keyword>
<feature type="compositionally biased region" description="Polar residues" evidence="18">
    <location>
        <begin position="1391"/>
        <end position="1411"/>
    </location>
</feature>
<evidence type="ECO:0000256" key="19">
    <source>
        <dbReference type="SAM" id="Phobius"/>
    </source>
</evidence>
<feature type="transmembrane region" description="Helical" evidence="19">
    <location>
        <begin position="858"/>
        <end position="880"/>
    </location>
</feature>
<evidence type="ECO:0000256" key="2">
    <source>
        <dbReference type="ARBA" id="ARBA00004141"/>
    </source>
</evidence>
<comment type="subcellular location">
    <subcellularLocation>
        <location evidence="2">Membrane</location>
        <topology evidence="2">Multi-pass membrane protein</topology>
    </subcellularLocation>
    <subcellularLocation>
        <location evidence="3">Mitochondrion</location>
    </subcellularLocation>
</comment>
<proteinExistence type="inferred from homology"/>
<dbReference type="InterPro" id="IPR003280">
    <property type="entry name" value="2pore_dom_K_chnl"/>
</dbReference>
<keyword evidence="13" id="KW-0496">Mitochondrion</keyword>
<feature type="transmembrane region" description="Helical" evidence="19">
    <location>
        <begin position="806"/>
        <end position="826"/>
    </location>
</feature>
<dbReference type="GO" id="GO:0046872">
    <property type="term" value="F:metal ion binding"/>
    <property type="evidence" value="ECO:0007669"/>
    <property type="project" value="UniProtKB-KW"/>
</dbReference>
<protein>
    <submittedName>
        <fullName evidence="23">Uncharacterized protein</fullName>
    </submittedName>
</protein>
<feature type="compositionally biased region" description="Acidic residues" evidence="18">
    <location>
        <begin position="1474"/>
        <end position="1484"/>
    </location>
</feature>
<evidence type="ECO:0000259" key="21">
    <source>
        <dbReference type="Pfam" id="PF05193"/>
    </source>
</evidence>
<feature type="transmembrane region" description="Helical" evidence="19">
    <location>
        <begin position="708"/>
        <end position="725"/>
    </location>
</feature>
<keyword evidence="14 19" id="KW-0472">Membrane</keyword>
<keyword evidence="12 16" id="KW-0406">Ion transport</keyword>
<feature type="compositionally biased region" description="Basic residues" evidence="18">
    <location>
        <begin position="1163"/>
        <end position="1173"/>
    </location>
</feature>
<dbReference type="EnsemblMetazoa" id="PPA08855.1">
    <property type="protein sequence ID" value="PPA08855.1"/>
    <property type="gene ID" value="WBGene00098409"/>
</dbReference>
<evidence type="ECO:0000256" key="16">
    <source>
        <dbReference type="RuleBase" id="RU003857"/>
    </source>
</evidence>
<evidence type="ECO:0000256" key="11">
    <source>
        <dbReference type="ARBA" id="ARBA00023049"/>
    </source>
</evidence>
<dbReference type="GO" id="GO:0004222">
    <property type="term" value="F:metalloendopeptidase activity"/>
    <property type="evidence" value="ECO:0000318"/>
    <property type="project" value="GO_Central"/>
</dbReference>
<feature type="coiled-coil region" evidence="17">
    <location>
        <begin position="1030"/>
        <end position="1058"/>
    </location>
</feature>
<dbReference type="Pfam" id="PF00675">
    <property type="entry name" value="Peptidase_M16"/>
    <property type="match status" value="1"/>
</dbReference>
<dbReference type="PRINTS" id="PR01333">
    <property type="entry name" value="2POREKCHANEL"/>
</dbReference>
<dbReference type="PROSITE" id="PS00143">
    <property type="entry name" value="INSULINASE"/>
    <property type="match status" value="1"/>
</dbReference>
<dbReference type="Gene3D" id="1.10.287.70">
    <property type="match status" value="1"/>
</dbReference>
<accession>A0A8R1U6V1</accession>
<evidence type="ECO:0000256" key="6">
    <source>
        <dbReference type="ARBA" id="ARBA00022692"/>
    </source>
</evidence>
<dbReference type="SUPFAM" id="SSF63411">
    <property type="entry name" value="LuxS/MPP-like metallohydrolase"/>
    <property type="match status" value="2"/>
</dbReference>
<feature type="compositionally biased region" description="Basic and acidic residues" evidence="18">
    <location>
        <begin position="1324"/>
        <end position="1353"/>
    </location>
</feature>
<feature type="transmembrane region" description="Helical" evidence="19">
    <location>
        <begin position="591"/>
        <end position="611"/>
    </location>
</feature>
<organism evidence="23 24">
    <name type="scientific">Pristionchus pacificus</name>
    <name type="common">Parasitic nematode worm</name>
    <dbReference type="NCBI Taxonomy" id="54126"/>
    <lineage>
        <taxon>Eukaryota</taxon>
        <taxon>Metazoa</taxon>
        <taxon>Ecdysozoa</taxon>
        <taxon>Nematoda</taxon>
        <taxon>Chromadorea</taxon>
        <taxon>Rhabditida</taxon>
        <taxon>Rhabditina</taxon>
        <taxon>Diplogasteromorpha</taxon>
        <taxon>Diplogasteroidea</taxon>
        <taxon>Neodiplogasteridae</taxon>
        <taxon>Pristionchus</taxon>
    </lineage>
</organism>
<dbReference type="GO" id="GO:0006627">
    <property type="term" value="P:protein processing involved in protein targeting to mitochondrion"/>
    <property type="evidence" value="ECO:0000318"/>
    <property type="project" value="GO_Central"/>
</dbReference>
<comment type="similarity">
    <text evidence="16">Belongs to the two pore domain potassium channel (TC 1.A.1.8) family.</text>
</comment>
<evidence type="ECO:0000256" key="14">
    <source>
        <dbReference type="ARBA" id="ARBA00023136"/>
    </source>
</evidence>
<reference evidence="23" key="2">
    <citation type="submission" date="2022-06" db="UniProtKB">
        <authorList>
            <consortium name="EnsemblMetazoa"/>
        </authorList>
    </citation>
    <scope>IDENTIFICATION</scope>
    <source>
        <strain evidence="23">PS312</strain>
    </source>
</reference>
<evidence type="ECO:0000256" key="3">
    <source>
        <dbReference type="ARBA" id="ARBA00004173"/>
    </source>
</evidence>
<gene>
    <name evidence="23" type="primary">WBGene00098409</name>
</gene>
<feature type="region of interest" description="Disordered" evidence="18">
    <location>
        <begin position="1150"/>
        <end position="1226"/>
    </location>
</feature>
<dbReference type="GO" id="GO:0005739">
    <property type="term" value="C:mitochondrion"/>
    <property type="evidence" value="ECO:0000318"/>
    <property type="project" value="GO_Central"/>
</dbReference>
<feature type="domain" description="Peptidase M16 N-terminal" evidence="20">
    <location>
        <begin position="48"/>
        <end position="195"/>
    </location>
</feature>
<evidence type="ECO:0000256" key="1">
    <source>
        <dbReference type="ARBA" id="ARBA00001947"/>
    </source>
</evidence>
<feature type="transmembrane region" description="Helical" evidence="19">
    <location>
        <begin position="731"/>
        <end position="753"/>
    </location>
</feature>
<feature type="compositionally biased region" description="Polar residues" evidence="18">
    <location>
        <begin position="1428"/>
        <end position="1440"/>
    </location>
</feature>
<feature type="compositionally biased region" description="Basic and acidic residues" evidence="18">
    <location>
        <begin position="1297"/>
        <end position="1311"/>
    </location>
</feature>
<feature type="transmembrane region" description="Helical" evidence="19">
    <location>
        <begin position="832"/>
        <end position="851"/>
    </location>
</feature>
<evidence type="ECO:0000259" key="22">
    <source>
        <dbReference type="Pfam" id="PF07885"/>
    </source>
</evidence>
<evidence type="ECO:0000256" key="8">
    <source>
        <dbReference type="ARBA" id="ARBA00022801"/>
    </source>
</evidence>
<feature type="domain" description="Peptidase M16 C-terminal" evidence="21">
    <location>
        <begin position="200"/>
        <end position="345"/>
    </location>
</feature>
<dbReference type="Proteomes" id="UP000005239">
    <property type="component" value="Unassembled WGS sequence"/>
</dbReference>
<dbReference type="Pfam" id="PF05193">
    <property type="entry name" value="Peptidase_M16_C"/>
    <property type="match status" value="1"/>
</dbReference>